<accession>A0A834ZVM4</accession>
<dbReference type="Pfam" id="PF04646">
    <property type="entry name" value="DUF604"/>
    <property type="match status" value="2"/>
</dbReference>
<dbReference type="Proteomes" id="UP000655225">
    <property type="component" value="Unassembled WGS sequence"/>
</dbReference>
<dbReference type="InterPro" id="IPR006740">
    <property type="entry name" value="DUF604"/>
</dbReference>
<dbReference type="FunFam" id="3.90.550.50:FF:000006">
    <property type="entry name" value="Fringe-related protein-like"/>
    <property type="match status" value="1"/>
</dbReference>
<dbReference type="PANTHER" id="PTHR10811">
    <property type="entry name" value="FRINGE-RELATED"/>
    <property type="match status" value="1"/>
</dbReference>
<evidence type="ECO:0000313" key="3">
    <source>
        <dbReference type="Proteomes" id="UP000655225"/>
    </source>
</evidence>
<dbReference type="AlphaFoldDB" id="A0A834ZVM4"/>
<organism evidence="2 3">
    <name type="scientific">Tetracentron sinense</name>
    <name type="common">Spur-leaf</name>
    <dbReference type="NCBI Taxonomy" id="13715"/>
    <lineage>
        <taxon>Eukaryota</taxon>
        <taxon>Viridiplantae</taxon>
        <taxon>Streptophyta</taxon>
        <taxon>Embryophyta</taxon>
        <taxon>Tracheophyta</taxon>
        <taxon>Spermatophyta</taxon>
        <taxon>Magnoliopsida</taxon>
        <taxon>Trochodendrales</taxon>
        <taxon>Trochodendraceae</taxon>
        <taxon>Tetracentron</taxon>
    </lineage>
</organism>
<gene>
    <name evidence="2" type="ORF">HHK36_005568</name>
</gene>
<reference evidence="2 3" key="1">
    <citation type="submission" date="2020-04" db="EMBL/GenBank/DDBJ databases">
        <title>Plant Genome Project.</title>
        <authorList>
            <person name="Zhang R.-G."/>
        </authorList>
    </citation>
    <scope>NUCLEOTIDE SEQUENCE [LARGE SCALE GENOMIC DNA]</scope>
    <source>
        <strain evidence="2">YNK0</strain>
        <tissue evidence="2">Leaf</tissue>
    </source>
</reference>
<dbReference type="OMA" id="LMRYAHM"/>
<sequence length="898" mass="101837">MLNFLKFLCKTLVLYRLLLIFFSLCILYLILPRTRISTPLPIPDLPPPDTSLRHLVFGIASSSKSWPTRNQYVRFWWKPQYMRGYVFLDRTPSGSDTYNSSDTLPPVLISEDTSRFPYTYKGGLRSAIRVSRIVSETVNRNLSDVRWFVFGDDDTVFFPENLVKALSKYDHDRWFYVGSNSESFEQNSKYSFDMAFGGGGFAISHSLARVLAKVLDSCLMRYSYLYGSDSRIYSCLAELGVGLTHESGFHQVDIRGDLFGMLSAHPLAPLLSLHHLDTVQPVFPNMNRTQSLEHFFEAVNVDPARILQQTVCYDHTNSLTISVSWGYAVQVFEGNRFLPDLLSWQRTFTPWKRSMNVNSNVFIGNCLQKSALQNLAEIRVFSQKLELDIGQMVGVSVSKKLTSANAVDCGIHGEFNVTALNKEARELPSKTLTSSGLINILLLSSSICIIYFLVSVSLVNNSTPVQRSSSSLYVAAPPTSLDHLVFGIASNSNSWPNRKQNVRLWWKPQYMKGCVFLESMPPGLDLSNDTGILPPVCISEDTSKFRYTYRGGLRSAIRVARVVLETVALNYSDTRWFVFGDDDTVFFPENLAKTLSKYDHNQWYYIGTNSESFEQNVEFSFQMAFGGGGFAISYALGRVLAKVLDSCLERYPHLYGSDSRIFSCVAELGVGLTHEPGFHQVDIRGDLFGLLTAHPLTPLVSLHHLDYVEPIFPNMTTNQALEHLFEAVKADPGRILQQTICYDPWYSWTISVAWGHSVQVFEGNRFLPDVLPPQETFRTWKGRRTPLSSLFSFNTREFPWDPCRRPTILFLDRISSTRDGIKSSYRRNVSDDCLQNMGSPKKLEEIRVFSQKLELDIGQLHAPRRHCCDVLPSSSSIGKVMEIAIRECKEEELIFMHA</sequence>
<keyword evidence="1" id="KW-1133">Transmembrane helix</keyword>
<keyword evidence="1" id="KW-0812">Transmembrane</keyword>
<proteinExistence type="predicted"/>
<evidence type="ECO:0000313" key="2">
    <source>
        <dbReference type="EMBL" id="KAF8409492.1"/>
    </source>
</evidence>
<dbReference type="Gene3D" id="3.90.550.50">
    <property type="match status" value="2"/>
</dbReference>
<protein>
    <submittedName>
        <fullName evidence="2">Uncharacterized protein</fullName>
    </submittedName>
</protein>
<keyword evidence="3" id="KW-1185">Reference proteome</keyword>
<comment type="caution">
    <text evidence="2">The sequence shown here is derived from an EMBL/GenBank/DDBJ whole genome shotgun (WGS) entry which is preliminary data.</text>
</comment>
<evidence type="ECO:0000256" key="1">
    <source>
        <dbReference type="SAM" id="Phobius"/>
    </source>
</evidence>
<feature type="transmembrane region" description="Helical" evidence="1">
    <location>
        <begin position="12"/>
        <end position="31"/>
    </location>
</feature>
<name>A0A834ZVM4_TETSI</name>
<dbReference type="EMBL" id="JABCRI010000003">
    <property type="protein sequence ID" value="KAF8409492.1"/>
    <property type="molecule type" value="Genomic_DNA"/>
</dbReference>
<dbReference type="OrthoDB" id="421979at2759"/>
<dbReference type="FunFam" id="3.90.550.50:FF:000030">
    <property type="entry name" value="Fringe-related protein"/>
    <property type="match status" value="1"/>
</dbReference>
<keyword evidence="1" id="KW-0472">Membrane</keyword>